<keyword evidence="2" id="KW-1185">Reference proteome</keyword>
<proteinExistence type="predicted"/>
<evidence type="ECO:0000313" key="2">
    <source>
        <dbReference type="Proteomes" id="UP000236311"/>
    </source>
</evidence>
<sequence>MSFLDNVLQLCEQRGEKLTPLMKQLELSPGNVQRWRDGATVNSKILMDFSNHFGVSVDFLLNGKEYVSPDNYKKQCSSPEEIELLAMFRSIPDYAKEIVLGSLRAAYDAEMRRQEEEKRLLG</sequence>
<dbReference type="EMBL" id="OFSM01000011">
    <property type="protein sequence ID" value="SOY29726.1"/>
    <property type="molecule type" value="Genomic_DNA"/>
</dbReference>
<dbReference type="InterPro" id="IPR010982">
    <property type="entry name" value="Lambda_DNA-bd_dom_sf"/>
</dbReference>
<name>A0A2K4ZH23_9FIRM</name>
<evidence type="ECO:0008006" key="3">
    <source>
        <dbReference type="Google" id="ProtNLM"/>
    </source>
</evidence>
<dbReference type="Proteomes" id="UP000236311">
    <property type="component" value="Unassembled WGS sequence"/>
</dbReference>
<dbReference type="RefSeq" id="WP_146040040.1">
    <property type="nucleotide sequence ID" value="NZ_JANJZD010000010.1"/>
</dbReference>
<dbReference type="AlphaFoldDB" id="A0A2K4ZH23"/>
<gene>
    <name evidence="1" type="ORF">AMURIS_02447</name>
</gene>
<evidence type="ECO:0000313" key="1">
    <source>
        <dbReference type="EMBL" id="SOY29726.1"/>
    </source>
</evidence>
<dbReference type="GO" id="GO:0003677">
    <property type="term" value="F:DNA binding"/>
    <property type="evidence" value="ECO:0007669"/>
    <property type="project" value="InterPro"/>
</dbReference>
<reference evidence="1 2" key="1">
    <citation type="submission" date="2018-01" db="EMBL/GenBank/DDBJ databases">
        <authorList>
            <person name="Gaut B.S."/>
            <person name="Morton B.R."/>
            <person name="Clegg M.T."/>
            <person name="Duvall M.R."/>
        </authorList>
    </citation>
    <scope>NUCLEOTIDE SEQUENCE [LARGE SCALE GENOMIC DNA]</scope>
    <source>
        <strain evidence="1">GP69</strain>
    </source>
</reference>
<organism evidence="1 2">
    <name type="scientific">Acetatifactor muris</name>
    <dbReference type="NCBI Taxonomy" id="879566"/>
    <lineage>
        <taxon>Bacteria</taxon>
        <taxon>Bacillati</taxon>
        <taxon>Bacillota</taxon>
        <taxon>Clostridia</taxon>
        <taxon>Lachnospirales</taxon>
        <taxon>Lachnospiraceae</taxon>
        <taxon>Acetatifactor</taxon>
    </lineage>
</organism>
<accession>A0A2K4ZH23</accession>
<dbReference type="Gene3D" id="1.10.260.40">
    <property type="entry name" value="lambda repressor-like DNA-binding domains"/>
    <property type="match status" value="1"/>
</dbReference>
<protein>
    <recommendedName>
        <fullName evidence="3">HTH cro/C1-type domain-containing protein</fullName>
    </recommendedName>
</protein>
<dbReference type="OrthoDB" id="1653613at2"/>